<evidence type="ECO:0000259" key="1">
    <source>
        <dbReference type="PROSITE" id="PS50943"/>
    </source>
</evidence>
<dbReference type="Gene3D" id="1.10.260.40">
    <property type="entry name" value="lambda repressor-like DNA-binding domains"/>
    <property type="match status" value="1"/>
</dbReference>
<dbReference type="CDD" id="cd00093">
    <property type="entry name" value="HTH_XRE"/>
    <property type="match status" value="1"/>
</dbReference>
<dbReference type="Proteomes" id="UP000008520">
    <property type="component" value="Chromosome"/>
</dbReference>
<gene>
    <name evidence="2" type="ordered locus">LCGL_0017</name>
</gene>
<evidence type="ECO:0000313" key="3">
    <source>
        <dbReference type="Proteomes" id="UP000008520"/>
    </source>
</evidence>
<feature type="domain" description="HTH cro/C1-type" evidence="1">
    <location>
        <begin position="22"/>
        <end position="69"/>
    </location>
</feature>
<dbReference type="Pfam" id="PF01381">
    <property type="entry name" value="HTH_3"/>
    <property type="match status" value="1"/>
</dbReference>
<protein>
    <recommendedName>
        <fullName evidence="1">HTH cro/C1-type domain-containing protein</fullName>
    </recommendedName>
</protein>
<dbReference type="GO" id="GO:0003677">
    <property type="term" value="F:DNA binding"/>
    <property type="evidence" value="ECO:0007669"/>
    <property type="project" value="InterPro"/>
</dbReference>
<keyword evidence="3" id="KW-1185">Reference proteome</keyword>
<dbReference type="HOGENOM" id="CLU_1989791_0_0_9"/>
<organism evidence="2 3">
    <name type="scientific">Lactococcus garvieae (strain Lg2)</name>
    <name type="common">Enterococcus seriolicida</name>
    <dbReference type="NCBI Taxonomy" id="420890"/>
    <lineage>
        <taxon>Bacteria</taxon>
        <taxon>Bacillati</taxon>
        <taxon>Bacillota</taxon>
        <taxon>Bacilli</taxon>
        <taxon>Lactobacillales</taxon>
        <taxon>Streptococcaceae</taxon>
        <taxon>Lactococcus</taxon>
    </lineage>
</organism>
<dbReference type="InterPro" id="IPR001387">
    <property type="entry name" value="Cro/C1-type_HTH"/>
</dbReference>
<proteinExistence type="predicted"/>
<sequence length="125" mass="14115">MNKKTKYYDFGKALSVLISASNLNQQGLADKMGKKKQQISTWVRGVNLPSVAMCEELAKHLPAASAQDLIKLREIVKDKVKTFEALDALVKNAISQNRTLLYEEILNKMQSVSTELESQLKNNRY</sequence>
<dbReference type="PATRIC" id="fig|420890.5.peg.17"/>
<dbReference type="RefSeq" id="WP_014024084.1">
    <property type="nucleotide sequence ID" value="NC_017490.1"/>
</dbReference>
<dbReference type="PROSITE" id="PS50943">
    <property type="entry name" value="HTH_CROC1"/>
    <property type="match status" value="1"/>
</dbReference>
<name>F9VGJ4_LACGL</name>
<dbReference type="AlphaFoldDB" id="F9VGJ4"/>
<dbReference type="SUPFAM" id="SSF47413">
    <property type="entry name" value="lambda repressor-like DNA-binding domains"/>
    <property type="match status" value="1"/>
</dbReference>
<evidence type="ECO:0000313" key="2">
    <source>
        <dbReference type="EMBL" id="BAK59477.1"/>
    </source>
</evidence>
<accession>F9VGJ4</accession>
<dbReference type="EMBL" id="AP009333">
    <property type="protein sequence ID" value="BAK59477.1"/>
    <property type="molecule type" value="Genomic_DNA"/>
</dbReference>
<dbReference type="InterPro" id="IPR010982">
    <property type="entry name" value="Lambda_DNA-bd_dom_sf"/>
</dbReference>
<reference evidence="2 3" key="1">
    <citation type="journal article" date="2011" name="PLoS ONE">
        <title>Complete genome sequence and comparative analysis of the fish pathogen Lactococcus garvieae.</title>
        <authorList>
            <person name="Morita H."/>
            <person name="Toh H."/>
            <person name="Oshima K."/>
            <person name="Yoshizaki M."/>
            <person name="Kawanishi M."/>
            <person name="Nakaya K."/>
            <person name="Suzuki T."/>
            <person name="Miyauchi E."/>
            <person name="Ishii Y."/>
            <person name="Tanabe S."/>
            <person name="Murakami M."/>
            <person name="Hattori M."/>
        </authorList>
    </citation>
    <scope>NUCLEOTIDE SEQUENCE [LARGE SCALE GENOMIC DNA]</scope>
    <source>
        <strain evidence="2 3">Lg2</strain>
    </source>
</reference>
<dbReference type="KEGG" id="lgv:LCGL_0017"/>